<name>A0ABW4JCA0_9BACL</name>
<protein>
    <submittedName>
        <fullName evidence="6">Energy-coupling factor transporter transmembrane component T family protein</fullName>
    </submittedName>
</protein>
<keyword evidence="2 5" id="KW-0812">Transmembrane</keyword>
<feature type="transmembrane region" description="Helical" evidence="5">
    <location>
        <begin position="31"/>
        <end position="64"/>
    </location>
</feature>
<accession>A0ABW4JCA0</accession>
<keyword evidence="4 5" id="KW-0472">Membrane</keyword>
<comment type="subcellular location">
    <subcellularLocation>
        <location evidence="1">Membrane</location>
        <topology evidence="1">Multi-pass membrane protein</topology>
    </subcellularLocation>
</comment>
<keyword evidence="7" id="KW-1185">Reference proteome</keyword>
<dbReference type="Proteomes" id="UP001597079">
    <property type="component" value="Unassembled WGS sequence"/>
</dbReference>
<evidence type="ECO:0000256" key="1">
    <source>
        <dbReference type="ARBA" id="ARBA00004141"/>
    </source>
</evidence>
<reference evidence="7" key="1">
    <citation type="journal article" date="2019" name="Int. J. Syst. Evol. Microbiol.">
        <title>The Global Catalogue of Microorganisms (GCM) 10K type strain sequencing project: providing services to taxonomists for standard genome sequencing and annotation.</title>
        <authorList>
            <consortium name="The Broad Institute Genomics Platform"/>
            <consortium name="The Broad Institute Genome Sequencing Center for Infectious Disease"/>
            <person name="Wu L."/>
            <person name="Ma J."/>
        </authorList>
    </citation>
    <scope>NUCLEOTIDE SEQUENCE [LARGE SCALE GENOMIC DNA]</scope>
    <source>
        <strain evidence="7">CGMCC 1.12286</strain>
    </source>
</reference>
<organism evidence="6 7">
    <name type="scientific">Alicyclobacillus fodiniaquatilis</name>
    <dbReference type="NCBI Taxonomy" id="1661150"/>
    <lineage>
        <taxon>Bacteria</taxon>
        <taxon>Bacillati</taxon>
        <taxon>Bacillota</taxon>
        <taxon>Bacilli</taxon>
        <taxon>Bacillales</taxon>
        <taxon>Alicyclobacillaceae</taxon>
        <taxon>Alicyclobacillus</taxon>
    </lineage>
</organism>
<feature type="transmembrane region" description="Helical" evidence="5">
    <location>
        <begin position="157"/>
        <end position="179"/>
    </location>
</feature>
<comment type="caution">
    <text evidence="6">The sequence shown here is derived from an EMBL/GenBank/DDBJ whole genome shotgun (WGS) entry which is preliminary data.</text>
</comment>
<evidence type="ECO:0000256" key="3">
    <source>
        <dbReference type="ARBA" id="ARBA00022989"/>
    </source>
</evidence>
<feature type="transmembrane region" description="Helical" evidence="5">
    <location>
        <begin position="114"/>
        <end position="137"/>
    </location>
</feature>
<dbReference type="CDD" id="cd16914">
    <property type="entry name" value="EcfT"/>
    <property type="match status" value="1"/>
</dbReference>
<sequence length="281" mass="31391">MANFELTRYITIGRYVPRDSFIHRLDPRIKLLCFVLWVFAVSAFSSIIIQFVLLLLTTVLFLLAKLPLGYALSGVRPAVPLIGIMLIFEILFARSGPDATVLVHAGWLRVTTGGIALALLSVTRFLSIVWLVSLLTLSTSLSNLTHALEQVLSPLRFARIPVGDIVMMLTIALRFVPLLGEEAERLMKAQAARGADFGTARWWQIIRRTKSVFPILIPLFVGALHRGETLVMAMEVRGYRPGQKRTSYVSLEGRKTDAISLVASVIVVGFFAWCTWGWHLR</sequence>
<evidence type="ECO:0000313" key="6">
    <source>
        <dbReference type="EMBL" id="MFD1673344.1"/>
    </source>
</evidence>
<dbReference type="InterPro" id="IPR003339">
    <property type="entry name" value="ABC/ECF_trnsptr_transmembrane"/>
</dbReference>
<dbReference type="RefSeq" id="WP_377940711.1">
    <property type="nucleotide sequence ID" value="NZ_JBHUCX010000004.1"/>
</dbReference>
<evidence type="ECO:0000256" key="5">
    <source>
        <dbReference type="SAM" id="Phobius"/>
    </source>
</evidence>
<dbReference type="EMBL" id="JBHUCX010000004">
    <property type="protein sequence ID" value="MFD1673344.1"/>
    <property type="molecule type" value="Genomic_DNA"/>
</dbReference>
<evidence type="ECO:0000313" key="7">
    <source>
        <dbReference type="Proteomes" id="UP001597079"/>
    </source>
</evidence>
<dbReference type="PANTHER" id="PTHR33514:SF13">
    <property type="entry name" value="PROTEIN ABCI12, CHLOROPLASTIC"/>
    <property type="match status" value="1"/>
</dbReference>
<proteinExistence type="predicted"/>
<keyword evidence="3 5" id="KW-1133">Transmembrane helix</keyword>
<dbReference type="PANTHER" id="PTHR33514">
    <property type="entry name" value="PROTEIN ABCI12, CHLOROPLASTIC"/>
    <property type="match status" value="1"/>
</dbReference>
<dbReference type="Pfam" id="PF02361">
    <property type="entry name" value="CbiQ"/>
    <property type="match status" value="1"/>
</dbReference>
<feature type="transmembrane region" description="Helical" evidence="5">
    <location>
        <begin position="70"/>
        <end position="93"/>
    </location>
</feature>
<gene>
    <name evidence="6" type="ORF">ACFSB2_01225</name>
</gene>
<evidence type="ECO:0000256" key="4">
    <source>
        <dbReference type="ARBA" id="ARBA00023136"/>
    </source>
</evidence>
<feature type="transmembrane region" description="Helical" evidence="5">
    <location>
        <begin position="258"/>
        <end position="278"/>
    </location>
</feature>
<evidence type="ECO:0000256" key="2">
    <source>
        <dbReference type="ARBA" id="ARBA00022692"/>
    </source>
</evidence>